<dbReference type="Proteomes" id="UP000018874">
    <property type="component" value="Unassembled WGS sequence"/>
</dbReference>
<dbReference type="PATRIC" id="fig|1411021.3.peg.187"/>
<evidence type="ECO:0000313" key="1">
    <source>
        <dbReference type="EMBL" id="ETK10775.1"/>
    </source>
</evidence>
<keyword evidence="2" id="KW-1185">Reference proteome</keyword>
<organism evidence="1 2">
    <name type="scientific">Tannerella sp. oral taxon BU063 isolate Cell 6/7/9</name>
    <dbReference type="NCBI Taxonomy" id="1411021"/>
    <lineage>
        <taxon>Bacteria</taxon>
        <taxon>Pseudomonadati</taxon>
        <taxon>Bacteroidota</taxon>
        <taxon>Bacteroidia</taxon>
        <taxon>Bacteroidales</taxon>
        <taxon>Tannerellaceae</taxon>
        <taxon>Tannerella</taxon>
    </lineage>
</organism>
<accession>W2CUE8</accession>
<name>W2CUE8_9BACT</name>
<proteinExistence type="predicted"/>
<sequence>MIDTETPDLRLVKANRSHEQYFGLSLSYSFSGGCSVDVKQTEDCNSLE</sequence>
<dbReference type="AlphaFoldDB" id="W2CUE8"/>
<dbReference type="EMBL" id="AYYD01000614">
    <property type="protein sequence ID" value="ETK10775.1"/>
    <property type="molecule type" value="Genomic_DNA"/>
</dbReference>
<evidence type="ECO:0000313" key="2">
    <source>
        <dbReference type="Proteomes" id="UP000018874"/>
    </source>
</evidence>
<protein>
    <submittedName>
        <fullName evidence="1">Uncharacterized protein</fullName>
    </submittedName>
</protein>
<reference evidence="1 2" key="1">
    <citation type="submission" date="2013-11" db="EMBL/GenBank/DDBJ databases">
        <title>Single cell genomics of uncultured Tannerella BU063 (oral taxon 286).</title>
        <authorList>
            <person name="Beall C.J."/>
            <person name="Campbell A.G."/>
            <person name="Griffen A.L."/>
            <person name="Podar M."/>
            <person name="Leys E.J."/>
        </authorList>
    </citation>
    <scope>NUCLEOTIDE SEQUENCE [LARGE SCALE GENOMIC DNA]</scope>
    <source>
        <strain evidence="1">Cell 6/7/9</strain>
    </source>
</reference>
<gene>
    <name evidence="1" type="ORF">T231_03150</name>
</gene>
<comment type="caution">
    <text evidence="1">The sequence shown here is derived from an EMBL/GenBank/DDBJ whole genome shotgun (WGS) entry which is preliminary data.</text>
</comment>